<dbReference type="EMBL" id="JBHLSS010000051">
    <property type="protein sequence ID" value="MFC0709813.1"/>
    <property type="molecule type" value="Genomic_DNA"/>
</dbReference>
<evidence type="ECO:0000256" key="9">
    <source>
        <dbReference type="SAM" id="Phobius"/>
    </source>
</evidence>
<dbReference type="Proteomes" id="UP001589891">
    <property type="component" value="Unassembled WGS sequence"/>
</dbReference>
<keyword evidence="6 9" id="KW-1133">Transmembrane helix</keyword>
<gene>
    <name evidence="10" type="primary">lptG</name>
    <name evidence="10" type="ORF">ACFFGX_09505</name>
</gene>
<dbReference type="InterPro" id="IPR030923">
    <property type="entry name" value="LptG"/>
</dbReference>
<comment type="caution">
    <text evidence="10">The sequence shown here is derived from an EMBL/GenBank/DDBJ whole genome shotgun (WGS) entry which is preliminary data.</text>
</comment>
<evidence type="ECO:0000313" key="10">
    <source>
        <dbReference type="EMBL" id="MFC0709813.1"/>
    </source>
</evidence>
<feature type="transmembrane region" description="Helical" evidence="9">
    <location>
        <begin position="7"/>
        <end position="27"/>
    </location>
</feature>
<comment type="similarity">
    <text evidence="3">Belongs to the LptF/LptG family.</text>
</comment>
<keyword evidence="7 9" id="KW-0472">Membrane</keyword>
<keyword evidence="5 9" id="KW-0812">Transmembrane</keyword>
<evidence type="ECO:0000313" key="11">
    <source>
        <dbReference type="Proteomes" id="UP001589891"/>
    </source>
</evidence>
<feature type="transmembrane region" description="Helical" evidence="9">
    <location>
        <begin position="61"/>
        <end position="78"/>
    </location>
</feature>
<keyword evidence="11" id="KW-1185">Reference proteome</keyword>
<evidence type="ECO:0000256" key="4">
    <source>
        <dbReference type="ARBA" id="ARBA00022475"/>
    </source>
</evidence>
<dbReference type="PANTHER" id="PTHR33529:SF2">
    <property type="entry name" value="LIPOPOLYSACCHARIDE EXPORT SYSTEM PERMEASE PROTEIN LPTG"/>
    <property type="match status" value="1"/>
</dbReference>
<proteinExistence type="inferred from homology"/>
<name>A0ABV6SJX0_AZOPA</name>
<evidence type="ECO:0000256" key="7">
    <source>
        <dbReference type="ARBA" id="ARBA00023136"/>
    </source>
</evidence>
<sequence>MRILERYLLGNLLLGFVAAAALLLPLFSTLDLVGELDDIGDAGYSLGQALQVTLMTLPRRAIELGPFIALLGGIAALGQLSMSQELSVLRTAGVSATRIGLTALLAGTLLAGGLGALDEFVASPLQQKAIKLRAYAKPDNGKDDSIWARKDGQVVRIGSLATGRVPNHLEIFRFDESNHLQEYILADRAEIQPGGLWQLHDVRLKRWSDEGESVERLERLEWRAILPDSRLDEVTLPPYSLSARQLRGYVHFLQNTGQPSIQFEIALWQKLGVPILTLAMILFALPFTFAPVRSTGLGSRLALGAVMGLLVYIGNKSLVSLGQLLKLNAMLVGLLPALVLLGTALALVRRFDRGKP</sequence>
<evidence type="ECO:0000256" key="5">
    <source>
        <dbReference type="ARBA" id="ARBA00022692"/>
    </source>
</evidence>
<dbReference type="InterPro" id="IPR005495">
    <property type="entry name" value="LptG/LptF_permease"/>
</dbReference>
<evidence type="ECO:0000256" key="3">
    <source>
        <dbReference type="ARBA" id="ARBA00007725"/>
    </source>
</evidence>
<evidence type="ECO:0000256" key="8">
    <source>
        <dbReference type="ARBA" id="ARBA00026081"/>
    </source>
</evidence>
<dbReference type="RefSeq" id="WP_376945176.1">
    <property type="nucleotide sequence ID" value="NZ_CP171449.1"/>
</dbReference>
<feature type="transmembrane region" description="Helical" evidence="9">
    <location>
        <begin position="99"/>
        <end position="117"/>
    </location>
</feature>
<protein>
    <submittedName>
        <fullName evidence="10">LPS export ABC transporter permease LptG</fullName>
    </submittedName>
</protein>
<feature type="transmembrane region" description="Helical" evidence="9">
    <location>
        <begin position="327"/>
        <end position="348"/>
    </location>
</feature>
<comment type="subunit">
    <text evidence="8">Component of the lipopolysaccharide transport and assembly complex. The LptBFG transporter is composed of two ATP-binding proteins (LptB) and two transmembrane proteins (LptF and LptG).</text>
</comment>
<dbReference type="NCBIfam" id="TIGR04408">
    <property type="entry name" value="LptG_lptG"/>
    <property type="match status" value="1"/>
</dbReference>
<reference evidence="10 11" key="1">
    <citation type="submission" date="2024-09" db="EMBL/GenBank/DDBJ databases">
        <authorList>
            <person name="Sun Q."/>
            <person name="Mori K."/>
        </authorList>
    </citation>
    <scope>NUCLEOTIDE SEQUENCE [LARGE SCALE GENOMIC DNA]</scope>
    <source>
        <strain evidence="10 11">NCAIM B.01794</strain>
    </source>
</reference>
<feature type="transmembrane region" description="Helical" evidence="9">
    <location>
        <begin position="297"/>
        <end position="315"/>
    </location>
</feature>
<evidence type="ECO:0000256" key="2">
    <source>
        <dbReference type="ARBA" id="ARBA00004651"/>
    </source>
</evidence>
<dbReference type="Pfam" id="PF03739">
    <property type="entry name" value="LptF_LptG"/>
    <property type="match status" value="1"/>
</dbReference>
<feature type="transmembrane region" description="Helical" evidence="9">
    <location>
        <begin position="271"/>
        <end position="290"/>
    </location>
</feature>
<organism evidence="10 11">
    <name type="scientific">Azorhizophilus paspali</name>
    <name type="common">Azotobacter paspali</name>
    <dbReference type="NCBI Taxonomy" id="69963"/>
    <lineage>
        <taxon>Bacteria</taxon>
        <taxon>Pseudomonadati</taxon>
        <taxon>Pseudomonadota</taxon>
        <taxon>Gammaproteobacteria</taxon>
        <taxon>Pseudomonadales</taxon>
        <taxon>Pseudomonadaceae</taxon>
        <taxon>Azorhizophilus</taxon>
    </lineage>
</organism>
<accession>A0ABV6SJX0</accession>
<evidence type="ECO:0000256" key="6">
    <source>
        <dbReference type="ARBA" id="ARBA00022989"/>
    </source>
</evidence>
<dbReference type="PANTHER" id="PTHR33529">
    <property type="entry name" value="SLR0882 PROTEIN-RELATED"/>
    <property type="match status" value="1"/>
</dbReference>
<comment type="function">
    <text evidence="1">Part of the ABC transporter complex LptBFG involved in the translocation of lipopolysaccharide (LPS) from the inner membrane to the outer membrane.</text>
</comment>
<keyword evidence="4" id="KW-1003">Cell membrane</keyword>
<evidence type="ECO:0000256" key="1">
    <source>
        <dbReference type="ARBA" id="ARBA00002265"/>
    </source>
</evidence>
<comment type="subcellular location">
    <subcellularLocation>
        <location evidence="2">Cell membrane</location>
        <topology evidence="2">Multi-pass membrane protein</topology>
    </subcellularLocation>
</comment>